<proteinExistence type="predicted"/>
<dbReference type="Proteomes" id="UP001307760">
    <property type="component" value="Unassembled WGS sequence"/>
</dbReference>
<protein>
    <recommendedName>
        <fullName evidence="3">MarR family transcriptional regulator</fullName>
    </recommendedName>
</protein>
<name>A0ABU7NNQ5_9ACTN</name>
<evidence type="ECO:0000313" key="2">
    <source>
        <dbReference type="Proteomes" id="UP001307760"/>
    </source>
</evidence>
<comment type="caution">
    <text evidence="1">The sequence shown here is derived from an EMBL/GenBank/DDBJ whole genome shotgun (WGS) entry which is preliminary data.</text>
</comment>
<sequence>MSASDTAAEASRLIGFGLRPKLVPSRDEEYRRLVRRFRADDEFAAVTAAVARGLDLVILEVTERTGAVVASTEESVFAIRMSDYARRTGGEGKAHERVLHALAHLGAAALAFPRPADLADESYLGRITVEGVEAFVRQAATALAESATAEGEDTDPSSDRPGLETVWRVYARRARTGATGDGRKLASSTTGIVSKAVAFLADQGLLVRTGDARGGTYRTTPRYRAQVREAGAIMFEELLALGITAITDGTGTLAAVEWAPDDIAKL</sequence>
<dbReference type="EMBL" id="JAZBJP010000006">
    <property type="protein sequence ID" value="MEE4420509.1"/>
    <property type="molecule type" value="Genomic_DNA"/>
</dbReference>
<reference evidence="1 2" key="1">
    <citation type="submission" date="2023-12" db="EMBL/GenBank/DDBJ databases">
        <title>30 novel species of actinomycetes from the DSMZ collection.</title>
        <authorList>
            <person name="Nouioui I."/>
        </authorList>
    </citation>
    <scope>NUCLEOTIDE SEQUENCE [LARGE SCALE GENOMIC DNA]</scope>
    <source>
        <strain evidence="1 2">DSM 41528</strain>
    </source>
</reference>
<accession>A0ABU7NNQ5</accession>
<evidence type="ECO:0000313" key="1">
    <source>
        <dbReference type="EMBL" id="MEE4420509.1"/>
    </source>
</evidence>
<dbReference type="RefSeq" id="WP_330821769.1">
    <property type="nucleotide sequence ID" value="NZ_JAZBJP010000006.1"/>
</dbReference>
<evidence type="ECO:0008006" key="3">
    <source>
        <dbReference type="Google" id="ProtNLM"/>
    </source>
</evidence>
<gene>
    <name evidence="1" type="ORF">V2J85_14215</name>
</gene>
<organism evidence="1 2">
    <name type="scientific">Streptomyces bugieae</name>
    <dbReference type="NCBI Taxonomy" id="3098223"/>
    <lineage>
        <taxon>Bacteria</taxon>
        <taxon>Bacillati</taxon>
        <taxon>Actinomycetota</taxon>
        <taxon>Actinomycetes</taxon>
        <taxon>Kitasatosporales</taxon>
        <taxon>Streptomycetaceae</taxon>
        <taxon>Streptomyces</taxon>
    </lineage>
</organism>
<keyword evidence="2" id="KW-1185">Reference proteome</keyword>